<dbReference type="AlphaFoldDB" id="A0A7H8N7P8"/>
<reference evidence="1 2" key="1">
    <citation type="submission" date="2020-06" db="EMBL/GenBank/DDBJ databases">
        <title>Genome mining for natural products.</title>
        <authorList>
            <person name="Zhang B."/>
            <person name="Shi J."/>
            <person name="Ge H."/>
        </authorList>
    </citation>
    <scope>NUCLEOTIDE SEQUENCE [LARGE SCALE GENOMIC DNA]</scope>
    <source>
        <strain evidence="1 2">NA00687</strain>
    </source>
</reference>
<organism evidence="1 2">
    <name type="scientific">Streptomyces buecherae</name>
    <dbReference type="NCBI Taxonomy" id="2763006"/>
    <lineage>
        <taxon>Bacteria</taxon>
        <taxon>Bacillati</taxon>
        <taxon>Actinomycetota</taxon>
        <taxon>Actinomycetes</taxon>
        <taxon>Kitasatosporales</taxon>
        <taxon>Streptomycetaceae</taxon>
        <taxon>Streptomyces</taxon>
    </lineage>
</organism>
<evidence type="ECO:0008006" key="3">
    <source>
        <dbReference type="Google" id="ProtNLM"/>
    </source>
</evidence>
<sequence length="132" mass="13624">MRRTLTVPALAVALLLAGCSEESSPEPIEGKWVADGPQPPGYSDFADRAVIQVDGSHEATLGTPPARLCGGAEVADTGEGGDGTREYRLAFGSPCVSANVPTSLEIVVDGDTLEAVPAGLPGAKTFRFRRAD</sequence>
<evidence type="ECO:0000313" key="2">
    <source>
        <dbReference type="Proteomes" id="UP000509303"/>
    </source>
</evidence>
<keyword evidence="2" id="KW-1185">Reference proteome</keyword>
<dbReference type="RefSeq" id="WP_176162309.1">
    <property type="nucleotide sequence ID" value="NZ_CP054929.1"/>
</dbReference>
<dbReference type="PROSITE" id="PS51257">
    <property type="entry name" value="PROKAR_LIPOPROTEIN"/>
    <property type="match status" value="1"/>
</dbReference>
<accession>A0A7H8N7P8</accession>
<dbReference type="EMBL" id="CP054929">
    <property type="protein sequence ID" value="QKW50574.1"/>
    <property type="molecule type" value="Genomic_DNA"/>
</dbReference>
<protein>
    <recommendedName>
        <fullName evidence="3">DUF306 domain-containing protein</fullName>
    </recommendedName>
</protein>
<name>A0A7H8N7P8_9ACTN</name>
<gene>
    <name evidence="1" type="ORF">HUT08_14685</name>
</gene>
<evidence type="ECO:0000313" key="1">
    <source>
        <dbReference type="EMBL" id="QKW50574.1"/>
    </source>
</evidence>
<proteinExistence type="predicted"/>
<dbReference type="Proteomes" id="UP000509303">
    <property type="component" value="Chromosome"/>
</dbReference>